<organism evidence="2 3">
    <name type="scientific">Oopsacas minuta</name>
    <dbReference type="NCBI Taxonomy" id="111878"/>
    <lineage>
        <taxon>Eukaryota</taxon>
        <taxon>Metazoa</taxon>
        <taxon>Porifera</taxon>
        <taxon>Hexactinellida</taxon>
        <taxon>Hexasterophora</taxon>
        <taxon>Lyssacinosida</taxon>
        <taxon>Leucopsacidae</taxon>
        <taxon>Oopsacas</taxon>
    </lineage>
</organism>
<dbReference type="GO" id="GO:0031624">
    <property type="term" value="F:ubiquitin conjugating enzyme binding"/>
    <property type="evidence" value="ECO:0007669"/>
    <property type="project" value="TreeGrafter"/>
</dbReference>
<evidence type="ECO:0000313" key="2">
    <source>
        <dbReference type="EMBL" id="KAI6650871.1"/>
    </source>
</evidence>
<gene>
    <name evidence="2" type="ORF">LOD99_5711</name>
</gene>
<dbReference type="SUPFAM" id="SSF49562">
    <property type="entry name" value="C2 domain (Calcium/lipid-binding domain, CaLB)"/>
    <property type="match status" value="1"/>
</dbReference>
<dbReference type="InterPro" id="IPR000008">
    <property type="entry name" value="C2_dom"/>
</dbReference>
<protein>
    <submittedName>
        <fullName evidence="2">ToLlIp-like</fullName>
    </submittedName>
</protein>
<dbReference type="Proteomes" id="UP001165289">
    <property type="component" value="Unassembled WGS sequence"/>
</dbReference>
<dbReference type="GO" id="GO:0005737">
    <property type="term" value="C:cytoplasm"/>
    <property type="evidence" value="ECO:0007669"/>
    <property type="project" value="TreeGrafter"/>
</dbReference>
<dbReference type="GO" id="GO:0006511">
    <property type="term" value="P:ubiquitin-dependent protein catabolic process"/>
    <property type="evidence" value="ECO:0007669"/>
    <property type="project" value="TreeGrafter"/>
</dbReference>
<name>A0AAV7JPW6_9METZ</name>
<evidence type="ECO:0000259" key="1">
    <source>
        <dbReference type="PROSITE" id="PS50004"/>
    </source>
</evidence>
<dbReference type="Gene3D" id="2.60.40.150">
    <property type="entry name" value="C2 domain"/>
    <property type="match status" value="1"/>
</dbReference>
<dbReference type="PROSITE" id="PS50004">
    <property type="entry name" value="C2"/>
    <property type="match status" value="1"/>
</dbReference>
<proteinExistence type="predicted"/>
<dbReference type="Pfam" id="PF00168">
    <property type="entry name" value="C2"/>
    <property type="match status" value="1"/>
</dbReference>
<dbReference type="EMBL" id="JAKMXF010000309">
    <property type="protein sequence ID" value="KAI6650871.1"/>
    <property type="molecule type" value="Genomic_DNA"/>
</dbReference>
<feature type="domain" description="C2" evidence="1">
    <location>
        <begin position="160"/>
        <end position="270"/>
    </location>
</feature>
<accession>A0AAV7JPW6</accession>
<keyword evidence="3" id="KW-1185">Reference proteome</keyword>
<comment type="caution">
    <text evidence="2">The sequence shown here is derived from an EMBL/GenBank/DDBJ whole genome shotgun (WGS) entry which is preliminary data.</text>
</comment>
<sequence length="291" mass="32892">MATELQTNSTNNEITEFDSVAIEIMNVFNPLIAELIARRDSLLKGLSILKSDYTDKEEMRKNSIEEIVVAQRLMDQLSLKDNTNIYVHKETIRLYEERLIQLETPTKLQCPYFNYSRLTSLQTLIKAFGEISVTGPEDSLKIDKPQNKEIISSLVSSTKQPRDLTSSKDPDNTGCLAITIVKADLNQSYSVLPSPYCKLTIDDVEYLSSCEIGQTPEWNIRFDIDLQINTTGLDIEIFDLKVFSDDLRIAWTHIEIPTAVLYGVLVKQSFPLDGKLGEGKEGSILLSFKLN</sequence>
<evidence type="ECO:0000313" key="3">
    <source>
        <dbReference type="Proteomes" id="UP001165289"/>
    </source>
</evidence>
<dbReference type="AlphaFoldDB" id="A0AAV7JPW6"/>
<dbReference type="PANTHER" id="PTHR16461:SF5">
    <property type="entry name" value="TOLL-INTERACTING PROTEIN"/>
    <property type="match status" value="1"/>
</dbReference>
<reference evidence="2 3" key="1">
    <citation type="journal article" date="2023" name="BMC Biol.">
        <title>The compact genome of the sponge Oopsacas minuta (Hexactinellida) is lacking key metazoan core genes.</title>
        <authorList>
            <person name="Santini S."/>
            <person name="Schenkelaars Q."/>
            <person name="Jourda C."/>
            <person name="Duchesne M."/>
            <person name="Belahbib H."/>
            <person name="Rocher C."/>
            <person name="Selva M."/>
            <person name="Riesgo A."/>
            <person name="Vervoort M."/>
            <person name="Leys S.P."/>
            <person name="Kodjabachian L."/>
            <person name="Le Bivic A."/>
            <person name="Borchiellini C."/>
            <person name="Claverie J.M."/>
            <person name="Renard E."/>
        </authorList>
    </citation>
    <scope>NUCLEOTIDE SEQUENCE [LARGE SCALE GENOMIC DNA]</scope>
    <source>
        <strain evidence="2">SPO-2</strain>
    </source>
</reference>
<dbReference type="PANTHER" id="PTHR16461">
    <property type="entry name" value="TOLL-INTERACTING PROTEIN"/>
    <property type="match status" value="1"/>
</dbReference>
<dbReference type="GO" id="GO:0043130">
    <property type="term" value="F:ubiquitin binding"/>
    <property type="evidence" value="ECO:0007669"/>
    <property type="project" value="TreeGrafter"/>
</dbReference>
<dbReference type="InterPro" id="IPR035892">
    <property type="entry name" value="C2_domain_sf"/>
</dbReference>